<dbReference type="InterPro" id="IPR022707">
    <property type="entry name" value="Mot1_central_dom"/>
</dbReference>
<dbReference type="GO" id="GO:0003677">
    <property type="term" value="F:DNA binding"/>
    <property type="evidence" value="ECO:0007669"/>
    <property type="project" value="InterPro"/>
</dbReference>
<evidence type="ECO:0000256" key="6">
    <source>
        <dbReference type="ARBA" id="ARBA00023242"/>
    </source>
</evidence>
<dbReference type="EMBL" id="FN649726">
    <property type="protein sequence ID" value="CBN76624.1"/>
    <property type="molecule type" value="Genomic_DNA"/>
</dbReference>
<dbReference type="PANTHER" id="PTHR36498">
    <property type="entry name" value="TATA-BINDING PROTEIN-ASSOCIATED FACTOR 172"/>
    <property type="match status" value="1"/>
</dbReference>
<dbReference type="eggNOG" id="KOG0392">
    <property type="taxonomic scope" value="Eukaryota"/>
</dbReference>
<feature type="region of interest" description="Disordered" evidence="7">
    <location>
        <begin position="2079"/>
        <end position="2122"/>
    </location>
</feature>
<reference evidence="10 11" key="1">
    <citation type="journal article" date="2010" name="Nature">
        <title>The Ectocarpus genome and the independent evolution of multicellularity in brown algae.</title>
        <authorList>
            <person name="Cock J.M."/>
            <person name="Sterck L."/>
            <person name="Rouze P."/>
            <person name="Scornet D."/>
            <person name="Allen A.E."/>
            <person name="Amoutzias G."/>
            <person name="Anthouard V."/>
            <person name="Artiguenave F."/>
            <person name="Aury J.M."/>
            <person name="Badger J.H."/>
            <person name="Beszteri B."/>
            <person name="Billiau K."/>
            <person name="Bonnet E."/>
            <person name="Bothwell J.H."/>
            <person name="Bowler C."/>
            <person name="Boyen C."/>
            <person name="Brownlee C."/>
            <person name="Carrano C.J."/>
            <person name="Charrier B."/>
            <person name="Cho G.Y."/>
            <person name="Coelho S.M."/>
            <person name="Collen J."/>
            <person name="Corre E."/>
            <person name="Da Silva C."/>
            <person name="Delage L."/>
            <person name="Delaroque N."/>
            <person name="Dittami S.M."/>
            <person name="Doulbeau S."/>
            <person name="Elias M."/>
            <person name="Farnham G."/>
            <person name="Gachon C.M."/>
            <person name="Gschloessl B."/>
            <person name="Heesch S."/>
            <person name="Jabbari K."/>
            <person name="Jubin C."/>
            <person name="Kawai H."/>
            <person name="Kimura K."/>
            <person name="Kloareg B."/>
            <person name="Kupper F.C."/>
            <person name="Lang D."/>
            <person name="Le Bail A."/>
            <person name="Leblanc C."/>
            <person name="Lerouge P."/>
            <person name="Lohr M."/>
            <person name="Lopez P.J."/>
            <person name="Martens C."/>
            <person name="Maumus F."/>
            <person name="Michel G."/>
            <person name="Miranda-Saavedra D."/>
            <person name="Morales J."/>
            <person name="Moreau H."/>
            <person name="Motomura T."/>
            <person name="Nagasato C."/>
            <person name="Napoli C.A."/>
            <person name="Nelson D.R."/>
            <person name="Nyvall-Collen P."/>
            <person name="Peters A.F."/>
            <person name="Pommier C."/>
            <person name="Potin P."/>
            <person name="Poulain J."/>
            <person name="Quesneville H."/>
            <person name="Read B."/>
            <person name="Rensing S.A."/>
            <person name="Ritter A."/>
            <person name="Rousvoal S."/>
            <person name="Samanta M."/>
            <person name="Samson G."/>
            <person name="Schroeder D.C."/>
            <person name="Segurens B."/>
            <person name="Strittmatter M."/>
            <person name="Tonon T."/>
            <person name="Tregear J.W."/>
            <person name="Valentin K."/>
            <person name="von Dassow P."/>
            <person name="Yamagishi T."/>
            <person name="Van de Peer Y."/>
            <person name="Wincker P."/>
        </authorList>
    </citation>
    <scope>NUCLEOTIDE SEQUENCE [LARGE SCALE GENOMIC DNA]</scope>
    <source>
        <strain evidence="11">Ec32 / CCAP1310/4</strain>
    </source>
</reference>
<protein>
    <submittedName>
        <fullName evidence="10">Essential abundant protein involved in regulation of transcription</fullName>
    </submittedName>
</protein>
<comment type="subcellular location">
    <subcellularLocation>
        <location evidence="1">Nucleus</location>
    </subcellularLocation>
</comment>
<dbReference type="Pfam" id="PF00271">
    <property type="entry name" value="Helicase_C"/>
    <property type="match status" value="1"/>
</dbReference>
<dbReference type="PANTHER" id="PTHR36498:SF1">
    <property type="entry name" value="TATA-BINDING PROTEIN-ASSOCIATED FACTOR 172"/>
    <property type="match status" value="1"/>
</dbReference>
<feature type="compositionally biased region" description="Low complexity" evidence="7">
    <location>
        <begin position="716"/>
        <end position="735"/>
    </location>
</feature>
<feature type="region of interest" description="Disordered" evidence="7">
    <location>
        <begin position="195"/>
        <end position="312"/>
    </location>
</feature>
<accession>D8LBB5</accession>
<dbReference type="PROSITE" id="PS51192">
    <property type="entry name" value="HELICASE_ATP_BIND_1"/>
    <property type="match status" value="1"/>
</dbReference>
<evidence type="ECO:0000256" key="4">
    <source>
        <dbReference type="ARBA" id="ARBA00022801"/>
    </source>
</evidence>
<feature type="region of interest" description="Disordered" evidence="7">
    <location>
        <begin position="996"/>
        <end position="1070"/>
    </location>
</feature>
<dbReference type="InterPro" id="IPR027417">
    <property type="entry name" value="P-loop_NTPase"/>
</dbReference>
<proteinExistence type="predicted"/>
<name>D8LBB5_ECTSI</name>
<dbReference type="InterPro" id="IPR044078">
    <property type="entry name" value="Mot1_ATP-bd"/>
</dbReference>
<dbReference type="Gene3D" id="3.40.50.300">
    <property type="entry name" value="P-loop containing nucleotide triphosphate hydrolases"/>
    <property type="match status" value="1"/>
</dbReference>
<keyword evidence="2" id="KW-0677">Repeat</keyword>
<keyword evidence="5" id="KW-0067">ATP-binding</keyword>
<organism evidence="10 11">
    <name type="scientific">Ectocarpus siliculosus</name>
    <name type="common">Brown alga</name>
    <name type="synonym">Conferva siliculosa</name>
    <dbReference type="NCBI Taxonomy" id="2880"/>
    <lineage>
        <taxon>Eukaryota</taxon>
        <taxon>Sar</taxon>
        <taxon>Stramenopiles</taxon>
        <taxon>Ochrophyta</taxon>
        <taxon>PX clade</taxon>
        <taxon>Phaeophyceae</taxon>
        <taxon>Ectocarpales</taxon>
        <taxon>Ectocarpaceae</taxon>
        <taxon>Ectocarpus</taxon>
    </lineage>
</organism>
<dbReference type="STRING" id="2880.D8LBB5"/>
<feature type="region of interest" description="Disordered" evidence="7">
    <location>
        <begin position="1996"/>
        <end position="2018"/>
    </location>
</feature>
<dbReference type="Proteomes" id="UP000002630">
    <property type="component" value="Linkage Group LG01"/>
</dbReference>
<evidence type="ECO:0000259" key="9">
    <source>
        <dbReference type="PROSITE" id="PS51194"/>
    </source>
</evidence>
<feature type="region of interest" description="Disordered" evidence="7">
    <location>
        <begin position="1250"/>
        <end position="1312"/>
    </location>
</feature>
<dbReference type="SUPFAM" id="SSF52540">
    <property type="entry name" value="P-loop containing nucleoside triphosphate hydrolases"/>
    <property type="match status" value="2"/>
</dbReference>
<dbReference type="SMART" id="SM00487">
    <property type="entry name" value="DEXDc"/>
    <property type="match status" value="1"/>
</dbReference>
<feature type="compositionally biased region" description="Low complexity" evidence="7">
    <location>
        <begin position="823"/>
        <end position="844"/>
    </location>
</feature>
<feature type="compositionally biased region" description="Gly residues" evidence="7">
    <location>
        <begin position="225"/>
        <end position="236"/>
    </location>
</feature>
<gene>
    <name evidence="10" type="ORF">Esi_0000_0355</name>
</gene>
<feature type="domain" description="Helicase ATP-binding" evidence="8">
    <location>
        <begin position="1711"/>
        <end position="1915"/>
    </location>
</feature>
<feature type="compositionally biased region" description="Low complexity" evidence="7">
    <location>
        <begin position="256"/>
        <end position="267"/>
    </location>
</feature>
<feature type="compositionally biased region" description="Basic and acidic residues" evidence="7">
    <location>
        <begin position="1609"/>
        <end position="1620"/>
    </location>
</feature>
<dbReference type="InterPro" id="IPR001650">
    <property type="entry name" value="Helicase_C-like"/>
</dbReference>
<dbReference type="OrthoDB" id="10252227at2759"/>
<dbReference type="InterPro" id="IPR049730">
    <property type="entry name" value="SNF2/RAD54-like_C"/>
</dbReference>
<keyword evidence="4" id="KW-0378">Hydrolase</keyword>
<feature type="region of interest" description="Disordered" evidence="7">
    <location>
        <begin position="705"/>
        <end position="772"/>
    </location>
</feature>
<feature type="compositionally biased region" description="Basic and acidic residues" evidence="7">
    <location>
        <begin position="281"/>
        <end position="301"/>
    </location>
</feature>
<feature type="region of interest" description="Disordered" evidence="7">
    <location>
        <begin position="494"/>
        <end position="527"/>
    </location>
</feature>
<dbReference type="GO" id="GO:0016887">
    <property type="term" value="F:ATP hydrolysis activity"/>
    <property type="evidence" value="ECO:0007669"/>
    <property type="project" value="InterPro"/>
</dbReference>
<dbReference type="InterPro" id="IPR044972">
    <property type="entry name" value="Mot1"/>
</dbReference>
<evidence type="ECO:0000313" key="10">
    <source>
        <dbReference type="EMBL" id="CBN76624.1"/>
    </source>
</evidence>
<evidence type="ECO:0000256" key="5">
    <source>
        <dbReference type="ARBA" id="ARBA00022840"/>
    </source>
</evidence>
<feature type="domain" description="Helicase C-terminal" evidence="9">
    <location>
        <begin position="2118"/>
        <end position="2270"/>
    </location>
</feature>
<feature type="compositionally biased region" description="Low complexity" evidence="7">
    <location>
        <begin position="1264"/>
        <end position="1281"/>
    </location>
</feature>
<dbReference type="GO" id="GO:0005634">
    <property type="term" value="C:nucleus"/>
    <property type="evidence" value="ECO:0007669"/>
    <property type="project" value="UniProtKB-SubCell"/>
</dbReference>
<sequence length="2331" mass="240235">MAPSPEKQAGKLLGLLAQEGRQYGDLVAERLVELVRSEPLEGRDDLHRQLVAGAATYLCHTAWYARVSAAACLESLARLEYGQEEPSRAAVKKKGGGGGDALTDELARGWVGLGDVRLAEVLERGALLLSHGEDADVVDSERATPSADVGTRVGRQRKRLLKCLGLAGGSGEARAGSLYSSIGDAIEDEDIEGPAANAKRGSSRGGGRTKPDGPISAASDTPTTVGGGCSGSGSGDGARQQLSARQRNRLAREARSNAAAAAGRSASRGGGGGGVKGKRRAGGEDHGDRSDGGGEDGREDGPPAFLGRGATGSMMTDVASNAREALVSLAADLVAQLFHPIWQCRHGAALGALSILRAWNARRRRGEPVPYGARMAAWAEDAVARCVCVLALDRFGDYSSRMVAPVRETAAQLLAVAALQLEADKLRQAARLLFELTASGEWQARHGGFCSLESLCAVAITGDGADGRGAEDVCAAAARAVRLVMRRFLPPPVEAGRDNHGGEAGLTLAPAGRQRRERGPTGDAEGEAEVWRSCGGGGEVFDLVWKALEDLDQDSTCVEDLADLLETCCEDVGRASGATDPFLSSGERRLNRLLDLWEDVRAGVRACAVRSLLALAQGIVGATRPVTKTQSVGESAAAATRCERLLLRCFQALLSERDDGVREHSARLWSELLKGLGRADGHRRAAHASLMASCLGILFAPPATPPPPTTAMEDVTTPASATADSAASSSPASTRPARRRPSKRARGETSGSPEDVAAFSTARPPSKHQNRAVQADTIAEGPAGAGASATFFGRLASAGALAELARASASAAAAADGEEAAARGDGASATGKAGSSGCRGSSSGKRARAGSDGHGSASDGETEGVVAAKKTARELAMSEVARRAGSGWAWEQELAFFLMEACCAGGGVGARGGSGGGSTSTRGDEVPSKAEQDAWAAVDRALATKDDAAAVGHKVFKELEGVDKAVSAACSGVIRVLLQAAGGSATTTAGAVEQAAPAARSATSNKGVTTATSSTAAGSQRANAAARKPPKGGKSRSQGTAKAATVRGSSARSRSTAPVPPTATPAPLQGAASVERTFQSLAAAFGETLVPVDRGATREEREAVWTGRVRHFHARIQAQQAVLTRRITSAAASVYAGVRPLPPELNPVLRPLVSAVKKEPDAQRRGLSASRLARLATALLGDAVRSERRDAGAMVLFGLASLSGKGQQQSLNSPATAAAAATEETLMAVEVACDGATEMLRHAVSLASSSSAAPTAPVPPPVSPASAARPLPAPGSSRSDVGSGGGRGEGIEEVVKGGGREGGRRRGGRGGKAVRDWALRTLAPLLRHPSGMGAQGGNTIGAGTTALPWPQRKLSAAEKKKSAAEIRAIDLSAALGVAEALLQAARDRTAAAAAAANPHRGARPLLGSLLLETSLAAGLLALARSGRVPVSGEDEGADISAEPTRGGIPLRQHHRSGGDAGNAPDGGTPSVDGGGHAAAVAAATADAALIIARDAADLFPDGLWEGLRSDLLPALAAGACSGDVGGSGVSGGSFGGGGGIGVAGDVRAGLVLKEVVGGMGTGVVPYAARLLPVALRGMTDANEDVRGLLAGTFNELVKAVALAADDADDDRHAGDHKGGEDLGDGGVSTERTIDGQLHGQGEASAAAAAARVGEAAGDSVEEDGELIARHLVRGEPLPRLHRGLLPEALERKAAAGVTIRPYQWEGIAWLDFLRRIGAHGILADDMGLGKTLQALMAVAMCHHHHPGRRSLVVCPSILVHHWKAECSRYFGDGLLRPVAYAGPPQARRRLAGRLGLGPAGNDKDRNGTSGGADGSQGPGADGATASAAAEEEEEPERANVVITSYNVLRTDAEVLGKQGWLYLVLDEAHLLRNPATRTAKAARALRSNHRVGLTGTPIQNSVLELWSLFEFLMPGYLGDRRSFQRDVARPVRAALSSDGDGRATVEGLQQLEKLHRQVLPFVLRREKSEVLADLPSKIITEMVCDLTPEQRRLHNIWERGDSQGKKTTTEASRAAAPTGRLSAGAQTLACLSKLQLLCVHPSLVTPEEGTKRREMSADVKLSGKLMALRELLWDAGIGKRSSSSRAPAESTGKGGKPPPTTTTRGKGSLPRQEEATTAGDGVASPLPGRKCLVFAQHKAALDVTESALLRPCFPGVKYLRMDGSVSQAERAAAVDRFSADPSVAILLLTTRVGHLGLNLSAASMVVFLEHDWNPQVDLQAMDRAHRLGQRKAVNVYRLIAADSVEQRVLRLQGHKLQVAAAVVSRENASAFSSGTGGVLGMLGEAMAVVAAANKKKDGGGGDDGESVELWSADEDYAYLAAERLADSVARE</sequence>
<evidence type="ECO:0000256" key="2">
    <source>
        <dbReference type="ARBA" id="ARBA00022737"/>
    </source>
</evidence>
<dbReference type="InterPro" id="IPR016024">
    <property type="entry name" value="ARM-type_fold"/>
</dbReference>
<dbReference type="GO" id="GO:0017025">
    <property type="term" value="F:TBP-class protein binding"/>
    <property type="evidence" value="ECO:0007669"/>
    <property type="project" value="InterPro"/>
</dbReference>
<feature type="compositionally biased region" description="Basic and acidic residues" evidence="7">
    <location>
        <begin position="1996"/>
        <end position="2008"/>
    </location>
</feature>
<dbReference type="InParanoid" id="D8LBB5"/>
<evidence type="ECO:0000313" key="11">
    <source>
        <dbReference type="Proteomes" id="UP000002630"/>
    </source>
</evidence>
<feature type="compositionally biased region" description="Low complexity" evidence="7">
    <location>
        <begin position="1009"/>
        <end position="1026"/>
    </location>
</feature>
<keyword evidence="3" id="KW-0547">Nucleotide-binding</keyword>
<feature type="compositionally biased region" description="Gly residues" evidence="7">
    <location>
        <begin position="1808"/>
        <end position="1820"/>
    </location>
</feature>
<dbReference type="PROSITE" id="PS51194">
    <property type="entry name" value="HELICASE_CTER"/>
    <property type="match status" value="1"/>
</dbReference>
<feature type="region of interest" description="Disordered" evidence="7">
    <location>
        <begin position="1793"/>
        <end position="1837"/>
    </location>
</feature>
<dbReference type="InterPro" id="IPR000330">
    <property type="entry name" value="SNF2_N"/>
</dbReference>
<evidence type="ECO:0000256" key="3">
    <source>
        <dbReference type="ARBA" id="ARBA00022741"/>
    </source>
</evidence>
<dbReference type="Pfam" id="PF00176">
    <property type="entry name" value="SNF2-rel_dom"/>
    <property type="match status" value="1"/>
</dbReference>
<dbReference type="EMBL" id="FN647682">
    <property type="protein sequence ID" value="CBN76624.1"/>
    <property type="molecule type" value="Genomic_DNA"/>
</dbReference>
<evidence type="ECO:0000256" key="1">
    <source>
        <dbReference type="ARBA" id="ARBA00004123"/>
    </source>
</evidence>
<dbReference type="Gene3D" id="3.40.50.10810">
    <property type="entry name" value="Tandem AAA-ATPase domain"/>
    <property type="match status" value="1"/>
</dbReference>
<keyword evidence="6" id="KW-0539">Nucleus</keyword>
<dbReference type="CDD" id="cd18793">
    <property type="entry name" value="SF2_C_SNF"/>
    <property type="match status" value="1"/>
</dbReference>
<keyword evidence="11" id="KW-1185">Reference proteome</keyword>
<dbReference type="InterPro" id="IPR014001">
    <property type="entry name" value="Helicase_ATP-bd"/>
</dbReference>
<feature type="region of interest" description="Disordered" evidence="7">
    <location>
        <begin position="1608"/>
        <end position="1630"/>
    </location>
</feature>
<evidence type="ECO:0000256" key="7">
    <source>
        <dbReference type="SAM" id="MobiDB-lite"/>
    </source>
</evidence>
<dbReference type="GO" id="GO:0005524">
    <property type="term" value="F:ATP binding"/>
    <property type="evidence" value="ECO:0007669"/>
    <property type="project" value="UniProtKB-KW"/>
</dbReference>
<feature type="compositionally biased region" description="Basic and acidic residues" evidence="7">
    <location>
        <begin position="1289"/>
        <end position="1304"/>
    </location>
</feature>
<feature type="region of interest" description="Disordered" evidence="7">
    <location>
        <begin position="823"/>
        <end position="865"/>
    </location>
</feature>
<evidence type="ECO:0000259" key="8">
    <source>
        <dbReference type="PROSITE" id="PS51192"/>
    </source>
</evidence>
<dbReference type="Pfam" id="PF12054">
    <property type="entry name" value="DUF3535"/>
    <property type="match status" value="1"/>
</dbReference>
<dbReference type="CDD" id="cd17999">
    <property type="entry name" value="DEXHc_Mot1"/>
    <property type="match status" value="1"/>
</dbReference>
<dbReference type="SMART" id="SM00490">
    <property type="entry name" value="HELICc"/>
    <property type="match status" value="1"/>
</dbReference>
<dbReference type="InterPro" id="IPR038718">
    <property type="entry name" value="SNF2-like_sf"/>
</dbReference>
<feature type="region of interest" description="Disordered" evidence="7">
    <location>
        <begin position="1429"/>
        <end position="1474"/>
    </location>
</feature>
<dbReference type="SUPFAM" id="SSF48371">
    <property type="entry name" value="ARM repeat"/>
    <property type="match status" value="1"/>
</dbReference>